<feature type="transmembrane region" description="Helical" evidence="2">
    <location>
        <begin position="77"/>
        <end position="97"/>
    </location>
</feature>
<evidence type="ECO:0000256" key="2">
    <source>
        <dbReference type="SAM" id="Phobius"/>
    </source>
</evidence>
<feature type="transmembrane region" description="Helical" evidence="2">
    <location>
        <begin position="404"/>
        <end position="429"/>
    </location>
</feature>
<feature type="transmembrane region" description="Helical" evidence="2">
    <location>
        <begin position="435"/>
        <end position="457"/>
    </location>
</feature>
<keyword evidence="2" id="KW-0812">Transmembrane</keyword>
<comment type="caution">
    <text evidence="4">The sequence shown here is derived from an EMBL/GenBank/DDBJ whole genome shotgun (WGS) entry which is preliminary data.</text>
</comment>
<dbReference type="InterPro" id="IPR011701">
    <property type="entry name" value="MFS"/>
</dbReference>
<name>A0ABN8M115_9CNID</name>
<keyword evidence="2" id="KW-1133">Transmembrane helix</keyword>
<organism evidence="4 5">
    <name type="scientific">Porites evermanni</name>
    <dbReference type="NCBI Taxonomy" id="104178"/>
    <lineage>
        <taxon>Eukaryota</taxon>
        <taxon>Metazoa</taxon>
        <taxon>Cnidaria</taxon>
        <taxon>Anthozoa</taxon>
        <taxon>Hexacorallia</taxon>
        <taxon>Scleractinia</taxon>
        <taxon>Fungiina</taxon>
        <taxon>Poritidae</taxon>
        <taxon>Porites</taxon>
    </lineage>
</organism>
<protein>
    <recommendedName>
        <fullName evidence="3">Major facilitator superfamily (MFS) profile domain-containing protein</fullName>
    </recommendedName>
</protein>
<dbReference type="PROSITE" id="PS50850">
    <property type="entry name" value="MFS"/>
    <property type="match status" value="1"/>
</dbReference>
<feature type="transmembrane region" description="Helical" evidence="2">
    <location>
        <begin position="167"/>
        <end position="190"/>
    </location>
</feature>
<evidence type="ECO:0000256" key="1">
    <source>
        <dbReference type="ARBA" id="ARBA00004141"/>
    </source>
</evidence>
<dbReference type="InterPro" id="IPR020846">
    <property type="entry name" value="MFS_dom"/>
</dbReference>
<feature type="transmembrane region" description="Helical" evidence="2">
    <location>
        <begin position="319"/>
        <end position="339"/>
    </location>
</feature>
<dbReference type="InterPro" id="IPR036259">
    <property type="entry name" value="MFS_trans_sf"/>
</dbReference>
<gene>
    <name evidence="4" type="ORF">PEVE_00012835</name>
</gene>
<feature type="transmembrane region" description="Helical" evidence="2">
    <location>
        <begin position="372"/>
        <end position="392"/>
    </location>
</feature>
<dbReference type="InterPro" id="IPR050327">
    <property type="entry name" value="Proton-linked_MCT"/>
</dbReference>
<feature type="transmembrane region" description="Helical" evidence="2">
    <location>
        <begin position="346"/>
        <end position="366"/>
    </location>
</feature>
<feature type="domain" description="Major facilitator superfamily (MFS) profile" evidence="3">
    <location>
        <begin position="23"/>
        <end position="463"/>
    </location>
</feature>
<dbReference type="EMBL" id="CALNXI010000195">
    <property type="protein sequence ID" value="CAH3021809.1"/>
    <property type="molecule type" value="Genomic_DNA"/>
</dbReference>
<accession>A0ABN8M115</accession>
<dbReference type="Pfam" id="PF07690">
    <property type="entry name" value="MFS_1"/>
    <property type="match status" value="1"/>
</dbReference>
<dbReference type="Gene3D" id="1.20.1250.20">
    <property type="entry name" value="MFS general substrate transporter like domains"/>
    <property type="match status" value="1"/>
</dbReference>
<reference evidence="4 5" key="1">
    <citation type="submission" date="2022-05" db="EMBL/GenBank/DDBJ databases">
        <authorList>
            <consortium name="Genoscope - CEA"/>
            <person name="William W."/>
        </authorList>
    </citation>
    <scope>NUCLEOTIDE SEQUENCE [LARGE SCALE GENOMIC DNA]</scope>
</reference>
<evidence type="ECO:0000313" key="4">
    <source>
        <dbReference type="EMBL" id="CAH3021809.1"/>
    </source>
</evidence>
<dbReference type="Proteomes" id="UP001159427">
    <property type="component" value="Unassembled WGS sequence"/>
</dbReference>
<feature type="transmembrane region" description="Helical" evidence="2">
    <location>
        <begin position="202"/>
        <end position="222"/>
    </location>
</feature>
<feature type="transmembrane region" description="Helical" evidence="2">
    <location>
        <begin position="23"/>
        <end position="56"/>
    </location>
</feature>
<dbReference type="PANTHER" id="PTHR11360">
    <property type="entry name" value="MONOCARBOXYLATE TRANSPORTER"/>
    <property type="match status" value="1"/>
</dbReference>
<evidence type="ECO:0000259" key="3">
    <source>
        <dbReference type="PROSITE" id="PS50850"/>
    </source>
</evidence>
<dbReference type="PANTHER" id="PTHR11360:SF251">
    <property type="entry name" value="MAJOR FACILITATOR SUPERFAMILY (MFS) PROFILE DOMAIN-CONTAINING PROTEIN"/>
    <property type="match status" value="1"/>
</dbReference>
<keyword evidence="2" id="KW-0472">Membrane</keyword>
<comment type="subcellular location">
    <subcellularLocation>
        <location evidence="1">Membrane</location>
        <topology evidence="1">Multi-pass membrane protein</topology>
    </subcellularLocation>
</comment>
<sequence length="486" mass="53235">MAAFCRAFCTNLRSRREADSPYSWFVCFCAFFIIAWTLGTALNFGILFPVLMDYFYETRERTGKRKPLYMCSAENPQVKHAWVGSLGLAFIFSLGPLTGSLVDRFGCRITAFLGGISCVSGLLLSSLATSIAILYVTYSVLFGFGSSCMFVSCYVVTSLYFNKRQSIATGIIASGSGIGVLAVAPILQVLLDNFHWRKTYRITAGIFSVVCFLCLTFDPTVVKTGREEREGEEENIESENLQEKNDVKKKRWFVDCSVFKNKRFVVLTLTSTTGFCFGRGTTSASFQGAGSLCSLKLAFNIDVRFSEGLNVSADAASRLFIYIGVTTFIGRLLSGLLCNMRRVNPVYVYMGGLILDGCDIIFLTQAKTYGHLVAFSFLFGLADGVLVGAFYIQILMSVGPSLKASAMGLSALCYGTTIATGPALAGFMTDRLHSYIPSLIFSAVTIFAAAALLPILVCDRKSTQPETLHCIDSEEHFNRAERETGL</sequence>
<dbReference type="SUPFAM" id="SSF103473">
    <property type="entry name" value="MFS general substrate transporter"/>
    <property type="match status" value="1"/>
</dbReference>
<evidence type="ECO:0000313" key="5">
    <source>
        <dbReference type="Proteomes" id="UP001159427"/>
    </source>
</evidence>
<proteinExistence type="predicted"/>
<feature type="transmembrane region" description="Helical" evidence="2">
    <location>
        <begin position="141"/>
        <end position="161"/>
    </location>
</feature>
<feature type="transmembrane region" description="Helical" evidence="2">
    <location>
        <begin position="109"/>
        <end position="134"/>
    </location>
</feature>
<keyword evidence="5" id="KW-1185">Reference proteome</keyword>